<feature type="region of interest" description="Disordered" evidence="4">
    <location>
        <begin position="96"/>
        <end position="144"/>
    </location>
</feature>
<dbReference type="PANTHER" id="PTHR23355:SF9">
    <property type="entry name" value="DIS3-LIKE EXONUCLEASE 2"/>
    <property type="match status" value="1"/>
</dbReference>
<sequence length="340" mass="34582">LSPSPPSLASTVAAGAAAAGAPTAVAAAAAAGEALSRAGVKALWKREHLDIVRALEIAAASAAVPRGAAAAAMSGLGYTPTATEAARLLRDIGFWSAEAEPPPPPPPPGASANGRPSSLSASKSASTAPPPARARSDGVTAGWTFPPDVLDEARRLRAAARRRRVGFATGATAVGRGRRNCLAGRGGVWAVDDPAARFLDDAITIRRVRAKSVGDRDVWRVTVHIADVDAVVSVGTAMDTLARERGESLYLPARPLHMLPAAAMEGAGFSKDLPTETVAVQMDVDVGARALVDWDVFAAVVGPVRRVTYDGFNAALGGGRAAPRTSARRDGDGGGVEASA</sequence>
<dbReference type="AlphaFoldDB" id="A0A1X6NHZ0"/>
<feature type="domain" description="RNB" evidence="5">
    <location>
        <begin position="188"/>
        <end position="323"/>
    </location>
</feature>
<dbReference type="SUPFAM" id="SSF50249">
    <property type="entry name" value="Nucleic acid-binding proteins"/>
    <property type="match status" value="1"/>
</dbReference>
<dbReference type="GO" id="GO:0003723">
    <property type="term" value="F:RNA binding"/>
    <property type="evidence" value="ECO:0007669"/>
    <property type="project" value="InterPro"/>
</dbReference>
<dbReference type="Pfam" id="PF00773">
    <property type="entry name" value="RNB"/>
    <property type="match status" value="1"/>
</dbReference>
<evidence type="ECO:0000259" key="5">
    <source>
        <dbReference type="Pfam" id="PF00773"/>
    </source>
</evidence>
<dbReference type="GO" id="GO:0009507">
    <property type="term" value="C:chloroplast"/>
    <property type="evidence" value="ECO:0007669"/>
    <property type="project" value="UniProtKB-SubCell"/>
</dbReference>
<name>A0A1X6NHZ0_PORUM</name>
<dbReference type="Proteomes" id="UP000218209">
    <property type="component" value="Unassembled WGS sequence"/>
</dbReference>
<dbReference type="EMBL" id="KV920860">
    <property type="protein sequence ID" value="OSX68241.1"/>
    <property type="molecule type" value="Genomic_DNA"/>
</dbReference>
<evidence type="ECO:0000256" key="3">
    <source>
        <dbReference type="ARBA" id="ARBA00022640"/>
    </source>
</evidence>
<dbReference type="PANTHER" id="PTHR23355">
    <property type="entry name" value="RIBONUCLEASE"/>
    <property type="match status" value="1"/>
</dbReference>
<protein>
    <recommendedName>
        <fullName evidence="5">RNB domain-containing protein</fullName>
    </recommendedName>
</protein>
<dbReference type="GO" id="GO:0000932">
    <property type="term" value="C:P-body"/>
    <property type="evidence" value="ECO:0007669"/>
    <property type="project" value="TreeGrafter"/>
</dbReference>
<dbReference type="GO" id="GO:0006402">
    <property type="term" value="P:mRNA catabolic process"/>
    <property type="evidence" value="ECO:0007669"/>
    <property type="project" value="TreeGrafter"/>
</dbReference>
<keyword evidence="2" id="KW-0150">Chloroplast</keyword>
<comment type="subcellular location">
    <subcellularLocation>
        <location evidence="1">Plastid</location>
        <location evidence="1">Chloroplast</location>
    </subcellularLocation>
</comment>
<feature type="non-terminal residue" evidence="6">
    <location>
        <position position="1"/>
    </location>
</feature>
<evidence type="ECO:0000313" key="6">
    <source>
        <dbReference type="EMBL" id="OSX68241.1"/>
    </source>
</evidence>
<dbReference type="InterPro" id="IPR001900">
    <property type="entry name" value="RNase_II/R"/>
</dbReference>
<feature type="compositionally biased region" description="Low complexity" evidence="4">
    <location>
        <begin position="115"/>
        <end position="127"/>
    </location>
</feature>
<dbReference type="InterPro" id="IPR050180">
    <property type="entry name" value="RNR_Ribonuclease"/>
</dbReference>
<evidence type="ECO:0000256" key="2">
    <source>
        <dbReference type="ARBA" id="ARBA00022528"/>
    </source>
</evidence>
<reference evidence="6 7" key="1">
    <citation type="submission" date="2017-03" db="EMBL/GenBank/DDBJ databases">
        <title>WGS assembly of Porphyra umbilicalis.</title>
        <authorList>
            <person name="Brawley S.H."/>
            <person name="Blouin N.A."/>
            <person name="Ficko-Blean E."/>
            <person name="Wheeler G.L."/>
            <person name="Lohr M."/>
            <person name="Goodson H.V."/>
            <person name="Jenkins J.W."/>
            <person name="Blaby-Haas C.E."/>
            <person name="Helliwell K.E."/>
            <person name="Chan C."/>
            <person name="Marriage T."/>
            <person name="Bhattacharya D."/>
            <person name="Klein A.S."/>
            <person name="Badis Y."/>
            <person name="Brodie J."/>
            <person name="Cao Y."/>
            <person name="Collen J."/>
            <person name="Dittami S.M."/>
            <person name="Gachon C.M."/>
            <person name="Green B.R."/>
            <person name="Karpowicz S."/>
            <person name="Kim J.W."/>
            <person name="Kudahl U."/>
            <person name="Lin S."/>
            <person name="Michel G."/>
            <person name="Mittag M."/>
            <person name="Olson B.J."/>
            <person name="Pangilinan J."/>
            <person name="Peng Y."/>
            <person name="Qiu H."/>
            <person name="Shu S."/>
            <person name="Singer J.T."/>
            <person name="Smith A.G."/>
            <person name="Sprecher B.N."/>
            <person name="Wagner V."/>
            <person name="Wang W."/>
            <person name="Wang Z.-Y."/>
            <person name="Yan J."/>
            <person name="Yarish C."/>
            <person name="Zoeuner-Riek S."/>
            <person name="Zhuang Y."/>
            <person name="Zou Y."/>
            <person name="Lindquist E.A."/>
            <person name="Grimwood J."/>
            <person name="Barry K."/>
            <person name="Rokhsar D.S."/>
            <person name="Schmutz J."/>
            <person name="Stiller J.W."/>
            <person name="Grossman A.R."/>
            <person name="Prochnik S.E."/>
        </authorList>
    </citation>
    <scope>NUCLEOTIDE SEQUENCE [LARGE SCALE GENOMIC DNA]</scope>
    <source>
        <strain evidence="6">4086291</strain>
    </source>
</reference>
<evidence type="ECO:0000256" key="4">
    <source>
        <dbReference type="SAM" id="MobiDB-lite"/>
    </source>
</evidence>
<gene>
    <name evidence="6" type="ORF">BU14_3166s0001</name>
</gene>
<dbReference type="OrthoDB" id="5316at2759"/>
<dbReference type="GO" id="GO:0000175">
    <property type="term" value="F:3'-5'-RNA exonuclease activity"/>
    <property type="evidence" value="ECO:0007669"/>
    <property type="project" value="TreeGrafter"/>
</dbReference>
<keyword evidence="3" id="KW-0934">Plastid</keyword>
<feature type="compositionally biased region" description="Pro residues" evidence="4">
    <location>
        <begin position="100"/>
        <end position="109"/>
    </location>
</feature>
<feature type="region of interest" description="Disordered" evidence="4">
    <location>
        <begin position="318"/>
        <end position="340"/>
    </location>
</feature>
<evidence type="ECO:0000256" key="1">
    <source>
        <dbReference type="ARBA" id="ARBA00004229"/>
    </source>
</evidence>
<accession>A0A1X6NHZ0</accession>
<feature type="non-terminal residue" evidence="6">
    <location>
        <position position="340"/>
    </location>
</feature>
<organism evidence="6 7">
    <name type="scientific">Porphyra umbilicalis</name>
    <name type="common">Purple laver</name>
    <name type="synonym">Red alga</name>
    <dbReference type="NCBI Taxonomy" id="2786"/>
    <lineage>
        <taxon>Eukaryota</taxon>
        <taxon>Rhodophyta</taxon>
        <taxon>Bangiophyceae</taxon>
        <taxon>Bangiales</taxon>
        <taxon>Bangiaceae</taxon>
        <taxon>Porphyra</taxon>
    </lineage>
</organism>
<proteinExistence type="predicted"/>
<evidence type="ECO:0000313" key="7">
    <source>
        <dbReference type="Proteomes" id="UP000218209"/>
    </source>
</evidence>
<keyword evidence="7" id="KW-1185">Reference proteome</keyword>
<dbReference type="InterPro" id="IPR012340">
    <property type="entry name" value="NA-bd_OB-fold"/>
</dbReference>